<accession>A0A8S3T504</accession>
<name>A0A8S3T504_MYTED</name>
<organism evidence="2 3">
    <name type="scientific">Mytilus edulis</name>
    <name type="common">Blue mussel</name>
    <dbReference type="NCBI Taxonomy" id="6550"/>
    <lineage>
        <taxon>Eukaryota</taxon>
        <taxon>Metazoa</taxon>
        <taxon>Spiralia</taxon>
        <taxon>Lophotrochozoa</taxon>
        <taxon>Mollusca</taxon>
        <taxon>Bivalvia</taxon>
        <taxon>Autobranchia</taxon>
        <taxon>Pteriomorphia</taxon>
        <taxon>Mytilida</taxon>
        <taxon>Mytiloidea</taxon>
        <taxon>Mytilidae</taxon>
        <taxon>Mytilinae</taxon>
        <taxon>Mytilus</taxon>
    </lineage>
</organism>
<dbReference type="Proteomes" id="UP000683360">
    <property type="component" value="Unassembled WGS sequence"/>
</dbReference>
<dbReference type="OrthoDB" id="8675562at2759"/>
<dbReference type="PANTHER" id="PTHR16165:SF5">
    <property type="entry name" value="NXPE FAMILY MEMBER 3"/>
    <property type="match status" value="1"/>
</dbReference>
<keyword evidence="3" id="KW-1185">Reference proteome</keyword>
<evidence type="ECO:0000259" key="1">
    <source>
        <dbReference type="Pfam" id="PF24536"/>
    </source>
</evidence>
<evidence type="ECO:0000313" key="3">
    <source>
        <dbReference type="Proteomes" id="UP000683360"/>
    </source>
</evidence>
<dbReference type="InterPro" id="IPR057106">
    <property type="entry name" value="NXPE4_C"/>
</dbReference>
<dbReference type="InterPro" id="IPR026845">
    <property type="entry name" value="NXPH/NXPE"/>
</dbReference>
<evidence type="ECO:0000313" key="2">
    <source>
        <dbReference type="EMBL" id="CAG2225623.1"/>
    </source>
</evidence>
<dbReference type="PANTHER" id="PTHR16165">
    <property type="entry name" value="NXPE FAMILY MEMBER"/>
    <property type="match status" value="1"/>
</dbReference>
<protein>
    <recommendedName>
        <fullName evidence="1">NXPE C-terminal domain-containing protein</fullName>
    </recommendedName>
</protein>
<dbReference type="Pfam" id="PF06312">
    <property type="entry name" value="Neurexophilin"/>
    <property type="match status" value="1"/>
</dbReference>
<dbReference type="AlphaFoldDB" id="A0A8S3T504"/>
<dbReference type="Pfam" id="PF24536">
    <property type="entry name" value="NXPE4_C"/>
    <property type="match status" value="1"/>
</dbReference>
<feature type="domain" description="NXPE C-terminal" evidence="1">
    <location>
        <begin position="305"/>
        <end position="519"/>
    </location>
</feature>
<gene>
    <name evidence="2" type="ORF">MEDL_38742</name>
</gene>
<dbReference type="EMBL" id="CAJPWZ010001855">
    <property type="protein sequence ID" value="CAG2225623.1"/>
    <property type="molecule type" value="Genomic_DNA"/>
</dbReference>
<comment type="caution">
    <text evidence="2">The sequence shown here is derived from an EMBL/GenBank/DDBJ whole genome shotgun (WGS) entry which is preliminary data.</text>
</comment>
<reference evidence="2" key="1">
    <citation type="submission" date="2021-03" db="EMBL/GenBank/DDBJ databases">
        <authorList>
            <person name="Bekaert M."/>
        </authorList>
    </citation>
    <scope>NUCLEOTIDE SEQUENCE</scope>
</reference>
<proteinExistence type="predicted"/>
<sequence>MSDQIHYPCEIGHPAGAAIPKFEMQTQKNNLTWQILCPGYKKDVETFTATDFKYYEKYFKYKGLDFGKSLAYLPKTTVEIINNKSARFTTGDIITLRIILHNKNGDVLNEGGDFLKVWMSEKGKNASSAGYIVDHGNGTYIGVIRALWSGSPHIKISLSFAKEAIGLYVNYIYRNGMLRAVKGIFRNARGETGKGACGIHTLTKHGICDFTSLNYGMRWFCLLPNASRFDCSDWYSITGDMTVPTFTNAQKQFLSTTRYKMIKEIKVDVLGDKTIGHPENSCSLINPSVTWNISSPVGYFYNKTWHNLLCQKKVDTSFNRYLACLRNREIYMVGDSTVRDWLVSIADILNLLGKSYAIKGHHEPIKAVSKNKRDNITVIWVAHEFPFFTYTRNGLINHFKPASYHLNVIRSKNPIVVLHWYTHISYAPLSVYEEHVMNAKDAIVKFLDRVPGAKIFIKGPHYFEQYSEGVPYDFARYLQDKLIFKIFDNIKHKVVYLNEWDITLSSENKALHPSYDLRKPMSR</sequence>